<dbReference type="InterPro" id="IPR013094">
    <property type="entry name" value="AB_hydrolase_3"/>
</dbReference>
<dbReference type="RefSeq" id="XP_040708236.1">
    <property type="nucleotide sequence ID" value="XM_040848767.1"/>
</dbReference>
<evidence type="ECO:0000313" key="3">
    <source>
        <dbReference type="EMBL" id="OJJ64430.1"/>
    </source>
</evidence>
<dbReference type="VEuPathDB" id="FungiDB:ASPSYDRAFT_53934"/>
<evidence type="ECO:0000313" key="4">
    <source>
        <dbReference type="Proteomes" id="UP000184356"/>
    </source>
</evidence>
<keyword evidence="4" id="KW-1185">Reference proteome</keyword>
<dbReference type="GO" id="GO:0016787">
    <property type="term" value="F:hydrolase activity"/>
    <property type="evidence" value="ECO:0007669"/>
    <property type="project" value="UniProtKB-KW"/>
</dbReference>
<dbReference type="Proteomes" id="UP000184356">
    <property type="component" value="Unassembled WGS sequence"/>
</dbReference>
<keyword evidence="1" id="KW-0378">Hydrolase</keyword>
<protein>
    <recommendedName>
        <fullName evidence="2">Alpha/beta hydrolase fold-3 domain-containing protein</fullName>
    </recommendedName>
</protein>
<name>A0A1L9TYB7_9EURO</name>
<dbReference type="Gene3D" id="3.40.50.1820">
    <property type="entry name" value="alpha/beta hydrolase"/>
    <property type="match status" value="1"/>
</dbReference>
<dbReference type="Pfam" id="PF07859">
    <property type="entry name" value="Abhydrolase_3"/>
    <property type="match status" value="1"/>
</dbReference>
<evidence type="ECO:0000259" key="2">
    <source>
        <dbReference type="Pfam" id="PF07859"/>
    </source>
</evidence>
<proteinExistence type="predicted"/>
<dbReference type="OrthoDB" id="2152029at2759"/>
<dbReference type="InterPro" id="IPR050300">
    <property type="entry name" value="GDXG_lipolytic_enzyme"/>
</dbReference>
<evidence type="ECO:0000256" key="1">
    <source>
        <dbReference type="ARBA" id="ARBA00022801"/>
    </source>
</evidence>
<sequence length="400" mass="44647">MLNETQTYGRDPNPPFRVSAWDICCTLVTLVVYAPLSVLASLCNRSTALRWSAVKEQIGHNLLLCLGLRIPVSVIQRVSKKTGDIIRQSVRYAHTPFQVLERVRKPRFAGYWIYRDISIESSPQDADLVLFHLHGGGYVMGHPLENATELLLIAETLSQRNHSVAIFSLEYTLAPNAPLPTQLDQAMAAYTWLISELRINPSKLYLIGESAGGHLIISLLTTIYQQSLGPLRSSALPKPDAAFLISPWVNLDPCGPDAHANHQELDPRSAAFKHVLRRFAILALHGASPDYIKLHGNFARTVRERGSWKDILPAKTWVSAGTAEPLFRFDIEELVKASRRDGAGVRYELAEGRVHVWQTVEAREQEKQFLALTLGDDDEQLMAGYRHIAELICGCLESQG</sequence>
<dbReference type="PANTHER" id="PTHR48081">
    <property type="entry name" value="AB HYDROLASE SUPERFAMILY PROTEIN C4A8.06C"/>
    <property type="match status" value="1"/>
</dbReference>
<dbReference type="PANTHER" id="PTHR48081:SF11">
    <property type="entry name" value="ALPHA_BETA HYDROLASE FOLD-3 DOMAIN-CONTAINING PROTEIN-RELATED"/>
    <property type="match status" value="1"/>
</dbReference>
<dbReference type="EMBL" id="KV878582">
    <property type="protein sequence ID" value="OJJ64430.1"/>
    <property type="molecule type" value="Genomic_DNA"/>
</dbReference>
<feature type="domain" description="Alpha/beta hydrolase fold-3" evidence="2">
    <location>
        <begin position="130"/>
        <end position="358"/>
    </location>
</feature>
<dbReference type="InterPro" id="IPR029058">
    <property type="entry name" value="AB_hydrolase_fold"/>
</dbReference>
<reference evidence="4" key="1">
    <citation type="journal article" date="2017" name="Genome Biol.">
        <title>Comparative genomics reveals high biological diversity and specific adaptations in the industrially and medically important fungal genus Aspergillus.</title>
        <authorList>
            <person name="de Vries R.P."/>
            <person name="Riley R."/>
            <person name="Wiebenga A."/>
            <person name="Aguilar-Osorio G."/>
            <person name="Amillis S."/>
            <person name="Uchima C.A."/>
            <person name="Anderluh G."/>
            <person name="Asadollahi M."/>
            <person name="Askin M."/>
            <person name="Barry K."/>
            <person name="Battaglia E."/>
            <person name="Bayram O."/>
            <person name="Benocci T."/>
            <person name="Braus-Stromeyer S.A."/>
            <person name="Caldana C."/>
            <person name="Canovas D."/>
            <person name="Cerqueira G.C."/>
            <person name="Chen F."/>
            <person name="Chen W."/>
            <person name="Choi C."/>
            <person name="Clum A."/>
            <person name="Dos Santos R.A."/>
            <person name="Damasio A.R."/>
            <person name="Diallinas G."/>
            <person name="Emri T."/>
            <person name="Fekete E."/>
            <person name="Flipphi M."/>
            <person name="Freyberg S."/>
            <person name="Gallo A."/>
            <person name="Gournas C."/>
            <person name="Habgood R."/>
            <person name="Hainaut M."/>
            <person name="Harispe M.L."/>
            <person name="Henrissat B."/>
            <person name="Hilden K.S."/>
            <person name="Hope R."/>
            <person name="Hossain A."/>
            <person name="Karabika E."/>
            <person name="Karaffa L."/>
            <person name="Karanyi Z."/>
            <person name="Krasevec N."/>
            <person name="Kuo A."/>
            <person name="Kusch H."/>
            <person name="LaButti K."/>
            <person name="Lagendijk E.L."/>
            <person name="Lapidus A."/>
            <person name="Levasseur A."/>
            <person name="Lindquist E."/>
            <person name="Lipzen A."/>
            <person name="Logrieco A.F."/>
            <person name="MacCabe A."/>
            <person name="Maekelae M.R."/>
            <person name="Malavazi I."/>
            <person name="Melin P."/>
            <person name="Meyer V."/>
            <person name="Mielnichuk N."/>
            <person name="Miskei M."/>
            <person name="Molnar A.P."/>
            <person name="Mule G."/>
            <person name="Ngan C.Y."/>
            <person name="Orejas M."/>
            <person name="Orosz E."/>
            <person name="Ouedraogo J.P."/>
            <person name="Overkamp K.M."/>
            <person name="Park H.-S."/>
            <person name="Perrone G."/>
            <person name="Piumi F."/>
            <person name="Punt P.J."/>
            <person name="Ram A.F."/>
            <person name="Ramon A."/>
            <person name="Rauscher S."/>
            <person name="Record E."/>
            <person name="Riano-Pachon D.M."/>
            <person name="Robert V."/>
            <person name="Roehrig J."/>
            <person name="Ruller R."/>
            <person name="Salamov A."/>
            <person name="Salih N.S."/>
            <person name="Samson R.A."/>
            <person name="Sandor E."/>
            <person name="Sanguinetti M."/>
            <person name="Schuetze T."/>
            <person name="Sepcic K."/>
            <person name="Shelest E."/>
            <person name="Sherlock G."/>
            <person name="Sophianopoulou V."/>
            <person name="Squina F.M."/>
            <person name="Sun H."/>
            <person name="Susca A."/>
            <person name="Todd R.B."/>
            <person name="Tsang A."/>
            <person name="Unkles S.E."/>
            <person name="van de Wiele N."/>
            <person name="van Rossen-Uffink D."/>
            <person name="Oliveira J.V."/>
            <person name="Vesth T.C."/>
            <person name="Visser J."/>
            <person name="Yu J.-H."/>
            <person name="Zhou M."/>
            <person name="Andersen M.R."/>
            <person name="Archer D.B."/>
            <person name="Baker S.E."/>
            <person name="Benoit I."/>
            <person name="Brakhage A.A."/>
            <person name="Braus G.H."/>
            <person name="Fischer R."/>
            <person name="Frisvad J.C."/>
            <person name="Goldman G.H."/>
            <person name="Houbraken J."/>
            <person name="Oakley B."/>
            <person name="Pocsi I."/>
            <person name="Scazzocchio C."/>
            <person name="Seiboth B."/>
            <person name="vanKuyk P.A."/>
            <person name="Wortman J."/>
            <person name="Dyer P.S."/>
            <person name="Grigoriev I.V."/>
        </authorList>
    </citation>
    <scope>NUCLEOTIDE SEQUENCE [LARGE SCALE GENOMIC DNA]</scope>
    <source>
        <strain evidence="4">CBS 593.65</strain>
    </source>
</reference>
<dbReference type="STRING" id="1036612.A0A1L9TYB7"/>
<dbReference type="SUPFAM" id="SSF53474">
    <property type="entry name" value="alpha/beta-Hydrolases"/>
    <property type="match status" value="1"/>
</dbReference>
<dbReference type="GeneID" id="63764840"/>
<gene>
    <name evidence="3" type="ORF">ASPSYDRAFT_53934</name>
</gene>
<dbReference type="AlphaFoldDB" id="A0A1L9TYB7"/>
<accession>A0A1L9TYB7</accession>
<organism evidence="3 4">
    <name type="scientific">Aspergillus sydowii CBS 593.65</name>
    <dbReference type="NCBI Taxonomy" id="1036612"/>
    <lineage>
        <taxon>Eukaryota</taxon>
        <taxon>Fungi</taxon>
        <taxon>Dikarya</taxon>
        <taxon>Ascomycota</taxon>
        <taxon>Pezizomycotina</taxon>
        <taxon>Eurotiomycetes</taxon>
        <taxon>Eurotiomycetidae</taxon>
        <taxon>Eurotiales</taxon>
        <taxon>Aspergillaceae</taxon>
        <taxon>Aspergillus</taxon>
        <taxon>Aspergillus subgen. Nidulantes</taxon>
    </lineage>
</organism>